<feature type="domain" description="Transglutaminase-like" evidence="1">
    <location>
        <begin position="551"/>
        <end position="622"/>
    </location>
</feature>
<evidence type="ECO:0000259" key="1">
    <source>
        <dbReference type="SMART" id="SM00460"/>
    </source>
</evidence>
<dbReference type="PANTHER" id="PTHR30032">
    <property type="entry name" value="N-ACETYLMURAMOYL-L-ALANINE AMIDASE-RELATED"/>
    <property type="match status" value="1"/>
</dbReference>
<dbReference type="Pfam" id="PF04122">
    <property type="entry name" value="CW_binding_2"/>
    <property type="match status" value="3"/>
</dbReference>
<dbReference type="SUPFAM" id="SSF54001">
    <property type="entry name" value="Cysteine proteinases"/>
    <property type="match status" value="1"/>
</dbReference>
<sequence length="667" mass="73225">MNTYTLKGKNASKKMGFVSKVLVAAMVFTAVMTGFSDVAYGQMEISSIEHQIAGSDQYETAYQVAKEKDENPDTVVMVRGDKIENVPQVIDGLTASGIAGLENTSTLLVEQDNIPEATKEALTSLNPEKVVIIGGSAAVSNNVENQIKSLGIDTDRFYGNNRYETAANVAREMGSAKDNTAIIVDGNAVVDSLVAGPLAYKGYPILMINNARGTVPEVTKEALRDLGIERVIIVGGTAVVSADVEQQLNRISGITVEERFGGKNRVETSLLLGEHQDFSGATSVSLLDGHEYVDAVAASSLGGPVVYYNQRHGITDEISRMISSKGNVRLIGGLSNVSDTPSSSSETLVGSEATQYQSGFAQDTYLNMEITNNDRIEVEGKINSGHEFGWFQLRTPSGERVLSEFFSISGSGNYQEEFSLGDLGIRNGSGKEYEVMIFTAPERYTTYNSVHWNIMLEESSEGLVFQRSFVYEENLELFQENNEVVAKDLDLNHLKPEDQVIIKELAEEITEGINNEYDQVKAIHDWVAGNIYYDHDGVRYNQRGRNDTMDTLDRRIAVCQGYAELTASLLRSIGIPARMANGYALGASAGGATWETADLSSSNHAWNEAYVDGRWIVMDATWNSTNKYENGELTSGSIRSTYFDISIEALSNTHKIFDRQRTIFLRY</sequence>
<organism evidence="2 3">
    <name type="scientific">Isachenkonia alkalipeptolytica</name>
    <dbReference type="NCBI Taxonomy" id="2565777"/>
    <lineage>
        <taxon>Bacteria</taxon>
        <taxon>Bacillati</taxon>
        <taxon>Bacillota</taxon>
        <taxon>Clostridia</taxon>
        <taxon>Eubacteriales</taxon>
        <taxon>Clostridiaceae</taxon>
        <taxon>Isachenkonia</taxon>
    </lineage>
</organism>
<dbReference type="AlphaFoldDB" id="A0AA43XLH5"/>
<gene>
    <name evidence="2" type="ORF">ISALK_10180</name>
</gene>
<dbReference type="RefSeq" id="WP_160721946.1">
    <property type="nucleotide sequence ID" value="NZ_SUMG01000013.1"/>
</dbReference>
<keyword evidence="3" id="KW-1185">Reference proteome</keyword>
<comment type="caution">
    <text evidence="2">The sequence shown here is derived from an EMBL/GenBank/DDBJ whole genome shotgun (WGS) entry which is preliminary data.</text>
</comment>
<protein>
    <recommendedName>
        <fullName evidence="1">Transglutaminase-like domain-containing protein</fullName>
    </recommendedName>
</protein>
<dbReference type="Pfam" id="PF01841">
    <property type="entry name" value="Transglut_core"/>
    <property type="match status" value="1"/>
</dbReference>
<dbReference type="SMART" id="SM00460">
    <property type="entry name" value="TGc"/>
    <property type="match status" value="1"/>
</dbReference>
<dbReference type="Gene3D" id="3.10.620.30">
    <property type="match status" value="1"/>
</dbReference>
<evidence type="ECO:0000313" key="3">
    <source>
        <dbReference type="Proteomes" id="UP000449710"/>
    </source>
</evidence>
<dbReference type="EMBL" id="SUMG01000013">
    <property type="protein sequence ID" value="NBG88867.1"/>
    <property type="molecule type" value="Genomic_DNA"/>
</dbReference>
<dbReference type="PANTHER" id="PTHR30032:SF8">
    <property type="entry name" value="GERMINATION-SPECIFIC N-ACETYLMURAMOYL-L-ALANINE AMIDASE"/>
    <property type="match status" value="1"/>
</dbReference>
<proteinExistence type="predicted"/>
<dbReference type="InterPro" id="IPR038765">
    <property type="entry name" value="Papain-like_cys_pep_sf"/>
</dbReference>
<dbReference type="Proteomes" id="UP000449710">
    <property type="component" value="Unassembled WGS sequence"/>
</dbReference>
<dbReference type="InterPro" id="IPR051922">
    <property type="entry name" value="Bact_Sporulation_Assoc"/>
</dbReference>
<dbReference type="InterPro" id="IPR007253">
    <property type="entry name" value="Cell_wall-bd_2"/>
</dbReference>
<dbReference type="InterPro" id="IPR002931">
    <property type="entry name" value="Transglutaminase-like"/>
</dbReference>
<reference evidence="2 3" key="1">
    <citation type="submission" date="2019-04" db="EMBL/GenBank/DDBJ databases">
        <title>Isachenkonia alkalipeptolytica gen. nov. sp. nov. a new anaerobic, alkiliphilic organothrophic bacterium capable to reduce synthesized ferrihydrite isolated from a soda lake.</title>
        <authorList>
            <person name="Toshchakov S.V."/>
            <person name="Zavarzina D.G."/>
            <person name="Zhilina T.N."/>
            <person name="Kostrikina N.A."/>
            <person name="Kublanov I.V."/>
        </authorList>
    </citation>
    <scope>NUCLEOTIDE SEQUENCE [LARGE SCALE GENOMIC DNA]</scope>
    <source>
        <strain evidence="2 3">Z-1701</strain>
    </source>
</reference>
<evidence type="ECO:0000313" key="2">
    <source>
        <dbReference type="EMBL" id="NBG88867.1"/>
    </source>
</evidence>
<dbReference type="Gene3D" id="3.40.50.12090">
    <property type="match status" value="2"/>
</dbReference>
<accession>A0AA43XLH5</accession>
<name>A0AA43XLH5_9CLOT</name>